<dbReference type="InterPro" id="IPR009075">
    <property type="entry name" value="AcylCo_DH/oxidase_C"/>
</dbReference>
<evidence type="ECO:0000256" key="16">
    <source>
        <dbReference type="ARBA" id="ARBA00052875"/>
    </source>
</evidence>
<dbReference type="InterPro" id="IPR013786">
    <property type="entry name" value="AcylCoA_DH/ox_N"/>
</dbReference>
<dbReference type="Pfam" id="PF02770">
    <property type="entry name" value="Acyl-CoA_dh_M"/>
    <property type="match status" value="1"/>
</dbReference>
<evidence type="ECO:0000259" key="21">
    <source>
        <dbReference type="Pfam" id="PF00441"/>
    </source>
</evidence>
<evidence type="ECO:0000256" key="6">
    <source>
        <dbReference type="ARBA" id="ARBA00018258"/>
    </source>
</evidence>
<evidence type="ECO:0000256" key="19">
    <source>
        <dbReference type="PIRSR" id="PIRSR634183-3"/>
    </source>
</evidence>
<evidence type="ECO:0000313" key="24">
    <source>
        <dbReference type="EMBL" id="CAI8013947.1"/>
    </source>
</evidence>
<keyword evidence="8 19" id="KW-0274">FAD</keyword>
<dbReference type="Proteomes" id="UP001174909">
    <property type="component" value="Unassembled WGS sequence"/>
</dbReference>
<sequence>MRYSVRSFLEKELAPYANDIDKQNDFPQMREFWKKLGSMGLLGITAPESHGGLGLGYLEHCVVLEEMSRVSAAVTLSYGAHSNLAVNQIVRNGSESQKQKFLPKLISGDHVGALAMSETTSGSDVVSMKLRAEDKGDHYLFNGHKFWITNGPDADVMVVYAKTNPDAGARGITAFIVEKDVSKFTTSPKLDKLGMRGSNTSEVIFDNVQVPAENVLGEVNEGVCVLMSGLDYERVILAAGPLGIMQACIDTAFPYLHDREQFDEKIGKFQLMQGKMADMYTRLSACRTYVYSVARACDKGHADNKDCAGVILFAAETATQVALDAIQCLGGNGYINEYPTGRFLRDASSMKLELEQVKYEDGSWAVPLTRCLSDTYILRFFPSSVVLFFARELNFQCACVW</sequence>
<feature type="domain" description="Acyl-CoA dehydrogenase/oxidase N-terminal" evidence="23">
    <location>
        <begin position="2"/>
        <end position="109"/>
    </location>
</feature>
<comment type="subcellular location">
    <subcellularLocation>
        <location evidence="2">Mitochondrion</location>
    </subcellularLocation>
</comment>
<comment type="caution">
    <text evidence="24">The sequence shown here is derived from an EMBL/GenBank/DDBJ whole genome shotgun (WGS) entry which is preliminary data.</text>
</comment>
<evidence type="ECO:0000256" key="5">
    <source>
        <dbReference type="ARBA" id="ARBA00012044"/>
    </source>
</evidence>
<dbReference type="InterPro" id="IPR037069">
    <property type="entry name" value="AcylCoA_DH/ox_N_sf"/>
</dbReference>
<evidence type="ECO:0000256" key="12">
    <source>
        <dbReference type="ARBA" id="ARBA00045583"/>
    </source>
</evidence>
<dbReference type="InterPro" id="IPR034183">
    <property type="entry name" value="IVD"/>
</dbReference>
<evidence type="ECO:0000256" key="18">
    <source>
        <dbReference type="PIRSR" id="PIRSR634183-2"/>
    </source>
</evidence>
<dbReference type="EMBL" id="CASHTH010001314">
    <property type="protein sequence ID" value="CAI8013947.1"/>
    <property type="molecule type" value="Genomic_DNA"/>
</dbReference>
<comment type="similarity">
    <text evidence="4 20">Belongs to the acyl-CoA dehydrogenase family.</text>
</comment>
<gene>
    <name evidence="24" type="ORF">GBAR_LOCUS8778</name>
</gene>
<dbReference type="InterPro" id="IPR009100">
    <property type="entry name" value="AcylCoA_DH/oxidase_NM_dom_sf"/>
</dbReference>
<evidence type="ECO:0000256" key="2">
    <source>
        <dbReference type="ARBA" id="ARBA00004173"/>
    </source>
</evidence>
<comment type="catalytic activity">
    <reaction evidence="13">
        <text>butanoyl-CoA + oxidized [electron-transfer flavoprotein] + H(+) = (2E)-butenoyl-CoA + reduced [electron-transfer flavoprotein]</text>
        <dbReference type="Rhea" id="RHEA:24004"/>
        <dbReference type="Rhea" id="RHEA-COMP:10685"/>
        <dbReference type="Rhea" id="RHEA-COMP:10686"/>
        <dbReference type="ChEBI" id="CHEBI:15378"/>
        <dbReference type="ChEBI" id="CHEBI:57332"/>
        <dbReference type="ChEBI" id="CHEBI:57371"/>
        <dbReference type="ChEBI" id="CHEBI:57692"/>
        <dbReference type="ChEBI" id="CHEBI:58307"/>
        <dbReference type="EC" id="1.3.8.1"/>
    </reaction>
</comment>
<evidence type="ECO:0000256" key="10">
    <source>
        <dbReference type="ARBA" id="ARBA00023002"/>
    </source>
</evidence>
<dbReference type="FunFam" id="1.10.540.10:FF:000007">
    <property type="entry name" value="Isovaleryl-CoA dehydrogenase, mitochondrial"/>
    <property type="match status" value="1"/>
</dbReference>
<evidence type="ECO:0000256" key="13">
    <source>
        <dbReference type="ARBA" id="ARBA00047736"/>
    </source>
</evidence>
<feature type="binding site" evidence="18">
    <location>
        <begin position="231"/>
        <end position="234"/>
    </location>
    <ligand>
        <name>substrate</name>
    </ligand>
</feature>
<dbReference type="Gene3D" id="2.40.110.10">
    <property type="entry name" value="Butyryl-CoA Dehydrogenase, subunit A, domain 2"/>
    <property type="match status" value="1"/>
</dbReference>
<dbReference type="Pfam" id="PF00441">
    <property type="entry name" value="Acyl-CoA_dh_1"/>
    <property type="match status" value="1"/>
</dbReference>
<dbReference type="GO" id="GO:0006552">
    <property type="term" value="P:L-leucine catabolic process"/>
    <property type="evidence" value="ECO:0007669"/>
    <property type="project" value="TreeGrafter"/>
</dbReference>
<dbReference type="InterPro" id="IPR036250">
    <property type="entry name" value="AcylCo_DH-like_C"/>
</dbReference>
<evidence type="ECO:0000256" key="17">
    <source>
        <dbReference type="PIRSR" id="PIRSR634183-1"/>
    </source>
</evidence>
<evidence type="ECO:0000256" key="20">
    <source>
        <dbReference type="RuleBase" id="RU362125"/>
    </source>
</evidence>
<dbReference type="Pfam" id="PF02771">
    <property type="entry name" value="Acyl-CoA_dh_N"/>
    <property type="match status" value="1"/>
</dbReference>
<comment type="catalytic activity">
    <reaction evidence="14">
        <text>pentanoyl-CoA + oxidized [electron-transfer flavoprotein] + H(+) = (2E)-pentenoyl-CoA + reduced [electron-transfer flavoprotein]</text>
        <dbReference type="Rhea" id="RHEA:43456"/>
        <dbReference type="Rhea" id="RHEA-COMP:10685"/>
        <dbReference type="Rhea" id="RHEA-COMP:10686"/>
        <dbReference type="ChEBI" id="CHEBI:15378"/>
        <dbReference type="ChEBI" id="CHEBI:57389"/>
        <dbReference type="ChEBI" id="CHEBI:57692"/>
        <dbReference type="ChEBI" id="CHEBI:58307"/>
        <dbReference type="ChEBI" id="CHEBI:86160"/>
    </reaction>
</comment>
<dbReference type="Gene3D" id="1.10.540.10">
    <property type="entry name" value="Acyl-CoA dehydrogenase/oxidase, N-terminal domain"/>
    <property type="match status" value="1"/>
</dbReference>
<feature type="binding site" evidence="19">
    <location>
        <begin position="114"/>
        <end position="123"/>
    </location>
    <ligand>
        <name>FAD</name>
        <dbReference type="ChEBI" id="CHEBI:57692"/>
    </ligand>
</feature>
<dbReference type="PANTHER" id="PTHR43884:SF12">
    <property type="entry name" value="ISOVALERYL-COA DEHYDROGENASE, MITOCHONDRIAL-RELATED"/>
    <property type="match status" value="1"/>
</dbReference>
<evidence type="ECO:0000256" key="4">
    <source>
        <dbReference type="ARBA" id="ARBA00009347"/>
    </source>
</evidence>
<dbReference type="InterPro" id="IPR006091">
    <property type="entry name" value="Acyl-CoA_Oxase/DH_mid-dom"/>
</dbReference>
<keyword evidence="9" id="KW-0809">Transit peptide</keyword>
<feature type="binding site" evidence="18">
    <location>
        <position position="123"/>
    </location>
    <ligand>
        <name>substrate</name>
    </ligand>
</feature>
<comment type="function">
    <text evidence="12">Catalyzes the conversion of isovaleryl-CoA/3-methylbutanoyl-CoA to 3-methylbut-2-enoyl-CoA as an intermediate step in the leucine (Leu) catabolic pathway. To a lesser extent, is also able to catalyze the oxidation of other saturated short-chain acyl-CoA thioesters as pentanoyl-CoA, hexenoyl-CoA and butenoyl-CoA.</text>
</comment>
<reference evidence="24" key="1">
    <citation type="submission" date="2023-03" db="EMBL/GenBank/DDBJ databases">
        <authorList>
            <person name="Steffen K."/>
            <person name="Cardenas P."/>
        </authorList>
    </citation>
    <scope>NUCLEOTIDE SEQUENCE</scope>
</reference>
<feature type="binding site" evidence="19">
    <location>
        <position position="259"/>
    </location>
    <ligand>
        <name>FAD</name>
        <dbReference type="ChEBI" id="CHEBI:57692"/>
    </ligand>
</feature>
<dbReference type="SUPFAM" id="SSF56645">
    <property type="entry name" value="Acyl-CoA dehydrogenase NM domain-like"/>
    <property type="match status" value="1"/>
</dbReference>
<dbReference type="PROSITE" id="PS00072">
    <property type="entry name" value="ACYL_COA_DH_1"/>
    <property type="match status" value="1"/>
</dbReference>
<dbReference type="FunFam" id="2.40.110.10:FF:000004">
    <property type="entry name" value="Isovaleryl-CoA dehydrogenase, mitochondrial"/>
    <property type="match status" value="1"/>
</dbReference>
<evidence type="ECO:0000256" key="1">
    <source>
        <dbReference type="ARBA" id="ARBA00001974"/>
    </source>
</evidence>
<feature type="binding site" evidence="19">
    <location>
        <begin position="327"/>
        <end position="331"/>
    </location>
    <ligand>
        <name>FAD</name>
        <dbReference type="ChEBI" id="CHEBI:57692"/>
    </ligand>
</feature>
<keyword evidence="7 20" id="KW-0285">Flavoprotein</keyword>
<feature type="domain" description="Acyl-CoA oxidase/dehydrogenase middle" evidence="22">
    <location>
        <begin position="113"/>
        <end position="208"/>
    </location>
</feature>
<dbReference type="EC" id="1.3.8.4" evidence="5"/>
<dbReference type="InterPro" id="IPR006089">
    <property type="entry name" value="Acyl-CoA_DH_CS"/>
</dbReference>
<comment type="cofactor">
    <cofactor evidence="1 19 20">
        <name>FAD</name>
        <dbReference type="ChEBI" id="CHEBI:57692"/>
    </cofactor>
</comment>
<proteinExistence type="inferred from homology"/>
<keyword evidence="25" id="KW-1185">Reference proteome</keyword>
<dbReference type="GO" id="GO:0008470">
    <property type="term" value="F:3-methylbutanoyl-CoA dehydrogenase activity"/>
    <property type="evidence" value="ECO:0007669"/>
    <property type="project" value="UniProtKB-EC"/>
</dbReference>
<evidence type="ECO:0000256" key="3">
    <source>
        <dbReference type="ARBA" id="ARBA00004898"/>
    </source>
</evidence>
<dbReference type="Gene3D" id="1.20.140.10">
    <property type="entry name" value="Butyryl-CoA Dehydrogenase, subunit A, domain 3"/>
    <property type="match status" value="1"/>
</dbReference>
<keyword evidence="11" id="KW-0496">Mitochondrion</keyword>
<organism evidence="24 25">
    <name type="scientific">Geodia barretti</name>
    <name type="common">Barrett's horny sponge</name>
    <dbReference type="NCBI Taxonomy" id="519541"/>
    <lineage>
        <taxon>Eukaryota</taxon>
        <taxon>Metazoa</taxon>
        <taxon>Porifera</taxon>
        <taxon>Demospongiae</taxon>
        <taxon>Heteroscleromorpha</taxon>
        <taxon>Tetractinellida</taxon>
        <taxon>Astrophorina</taxon>
        <taxon>Geodiidae</taxon>
        <taxon>Geodia</taxon>
    </lineage>
</organism>
<feature type="domain" description="Acyl-CoA dehydrogenase/oxidase C-terminal" evidence="21">
    <location>
        <begin position="220"/>
        <end position="351"/>
    </location>
</feature>
<keyword evidence="10 20" id="KW-0560">Oxidoreductase</keyword>
<comment type="pathway">
    <text evidence="3">Amino-acid degradation; L-leucine degradation; (S)-3-hydroxy-3-methylglutaryl-CoA from 3-isovaleryl-CoA: step 1/3.</text>
</comment>
<evidence type="ECO:0000256" key="14">
    <source>
        <dbReference type="ARBA" id="ARBA00048345"/>
    </source>
</evidence>
<dbReference type="GO" id="GO:0050660">
    <property type="term" value="F:flavin adenine dinucleotide binding"/>
    <property type="evidence" value="ECO:0007669"/>
    <property type="project" value="InterPro"/>
</dbReference>
<name>A0AA35WHJ0_GEOBA</name>
<evidence type="ECO:0000256" key="15">
    <source>
        <dbReference type="ARBA" id="ARBA00048375"/>
    </source>
</evidence>
<evidence type="ECO:0000313" key="25">
    <source>
        <dbReference type="Proteomes" id="UP001174909"/>
    </source>
</evidence>
<feature type="binding site" evidence="19">
    <location>
        <position position="270"/>
    </location>
    <ligand>
        <name>FAD</name>
        <dbReference type="ChEBI" id="CHEBI:57692"/>
    </ligand>
</feature>
<evidence type="ECO:0000259" key="22">
    <source>
        <dbReference type="Pfam" id="PF02770"/>
    </source>
</evidence>
<comment type="catalytic activity">
    <reaction evidence="16">
        <text>3-methylbutanoyl-CoA + oxidized [electron-transfer flavoprotein] + H(+) = 3-methylbut-2-enoyl-CoA + reduced [electron-transfer flavoprotein]</text>
        <dbReference type="Rhea" id="RHEA:12276"/>
        <dbReference type="Rhea" id="RHEA-COMP:10685"/>
        <dbReference type="Rhea" id="RHEA-COMP:10686"/>
        <dbReference type="ChEBI" id="CHEBI:15378"/>
        <dbReference type="ChEBI" id="CHEBI:57344"/>
        <dbReference type="ChEBI" id="CHEBI:57345"/>
        <dbReference type="ChEBI" id="CHEBI:57692"/>
        <dbReference type="ChEBI" id="CHEBI:58307"/>
        <dbReference type="EC" id="1.3.8.4"/>
    </reaction>
</comment>
<dbReference type="PANTHER" id="PTHR43884">
    <property type="entry name" value="ACYL-COA DEHYDROGENASE"/>
    <property type="match status" value="1"/>
</dbReference>
<feature type="active site" description="Proton acceptor" evidence="17">
    <location>
        <position position="233"/>
    </location>
</feature>
<dbReference type="PROSITE" id="PS00073">
    <property type="entry name" value="ACYL_COA_DH_2"/>
    <property type="match status" value="1"/>
</dbReference>
<evidence type="ECO:0000256" key="7">
    <source>
        <dbReference type="ARBA" id="ARBA00022630"/>
    </source>
</evidence>
<dbReference type="AlphaFoldDB" id="A0AA35WHJ0"/>
<comment type="catalytic activity">
    <reaction evidence="15">
        <text>hexanoyl-CoA + oxidized [electron-transfer flavoprotein] + H(+) = (2E)-hexenoyl-CoA + reduced [electron-transfer flavoprotein]</text>
        <dbReference type="Rhea" id="RHEA:43464"/>
        <dbReference type="Rhea" id="RHEA-COMP:10685"/>
        <dbReference type="Rhea" id="RHEA-COMP:10686"/>
        <dbReference type="ChEBI" id="CHEBI:15378"/>
        <dbReference type="ChEBI" id="CHEBI:57692"/>
        <dbReference type="ChEBI" id="CHEBI:58307"/>
        <dbReference type="ChEBI" id="CHEBI:62077"/>
        <dbReference type="ChEBI" id="CHEBI:62620"/>
    </reaction>
</comment>
<dbReference type="SUPFAM" id="SSF47203">
    <property type="entry name" value="Acyl-CoA dehydrogenase C-terminal domain-like"/>
    <property type="match status" value="1"/>
</dbReference>
<evidence type="ECO:0000259" key="23">
    <source>
        <dbReference type="Pfam" id="PF02771"/>
    </source>
</evidence>
<feature type="binding site" evidence="19">
    <location>
        <begin position="147"/>
        <end position="149"/>
    </location>
    <ligand>
        <name>FAD</name>
        <dbReference type="ChEBI" id="CHEBI:57692"/>
    </ligand>
</feature>
<protein>
    <recommendedName>
        <fullName evidence="6">Isovaleryl-CoA dehydrogenase, mitochondrial</fullName>
        <ecNumber evidence="5">1.3.8.4</ecNumber>
    </recommendedName>
</protein>
<evidence type="ECO:0000256" key="9">
    <source>
        <dbReference type="ARBA" id="ARBA00022946"/>
    </source>
</evidence>
<dbReference type="GO" id="GO:0005739">
    <property type="term" value="C:mitochondrion"/>
    <property type="evidence" value="ECO:0007669"/>
    <property type="project" value="UniProtKB-SubCell"/>
</dbReference>
<evidence type="ECO:0000256" key="8">
    <source>
        <dbReference type="ARBA" id="ARBA00022827"/>
    </source>
</evidence>
<feature type="non-terminal residue" evidence="24">
    <location>
        <position position="401"/>
    </location>
</feature>
<dbReference type="CDD" id="cd01156">
    <property type="entry name" value="IVD"/>
    <property type="match status" value="1"/>
</dbReference>
<evidence type="ECO:0000256" key="11">
    <source>
        <dbReference type="ARBA" id="ARBA00023128"/>
    </source>
</evidence>
<accession>A0AA35WHJ0</accession>
<dbReference type="InterPro" id="IPR046373">
    <property type="entry name" value="Acyl-CoA_Oxase/DH_mid-dom_sf"/>
</dbReference>